<dbReference type="EMBL" id="JAPUFD010000013">
    <property type="protein sequence ID" value="MDI1490845.1"/>
    <property type="molecule type" value="Genomic_DNA"/>
</dbReference>
<dbReference type="AlphaFoldDB" id="A0AA43TYB7"/>
<evidence type="ECO:0000313" key="1">
    <source>
        <dbReference type="EMBL" id="MDI1490845.1"/>
    </source>
</evidence>
<sequence>MVSSKGSNLKDGYFLGRDHKASTRLNYQHFWTSNLIKDLLHPEIKVDRSDMCIADVGTGTGVWLVDVAQQVPARTKLYGFDLSSAQFPRSEWLPSNVKLIAQDALAEVPSEWHGKFDVVNMRFVLALVGSEAKYKKLISNIRLLLNVSKSAAAQVARLMQKPLATTDYSYDASLISRSESRAESHRYFPVEAQNIAQKHDLQLLSWDEMPIGPTHQSFWNQSNLLALEEMVAVYDQQGLGGEGDNLRQIIDRLRQEHERGWIIKASFFRWVLQVESI</sequence>
<protein>
    <recommendedName>
        <fullName evidence="3">Methyltransferase domain-containing protein</fullName>
    </recommendedName>
</protein>
<accession>A0AA43TYB7</accession>
<gene>
    <name evidence="1" type="ORF">OHK93_002050</name>
</gene>
<comment type="caution">
    <text evidence="1">The sequence shown here is derived from an EMBL/GenBank/DDBJ whole genome shotgun (WGS) entry which is preliminary data.</text>
</comment>
<dbReference type="CDD" id="cd02440">
    <property type="entry name" value="AdoMet_MTases"/>
    <property type="match status" value="1"/>
</dbReference>
<dbReference type="InterPro" id="IPR029063">
    <property type="entry name" value="SAM-dependent_MTases_sf"/>
</dbReference>
<evidence type="ECO:0008006" key="3">
    <source>
        <dbReference type="Google" id="ProtNLM"/>
    </source>
</evidence>
<evidence type="ECO:0000313" key="2">
    <source>
        <dbReference type="Proteomes" id="UP001161017"/>
    </source>
</evidence>
<dbReference type="SUPFAM" id="SSF53335">
    <property type="entry name" value="S-adenosyl-L-methionine-dependent methyltransferases"/>
    <property type="match status" value="1"/>
</dbReference>
<proteinExistence type="predicted"/>
<dbReference type="Proteomes" id="UP001161017">
    <property type="component" value="Unassembled WGS sequence"/>
</dbReference>
<reference evidence="1" key="1">
    <citation type="journal article" date="2023" name="Genome Biol. Evol.">
        <title>First Whole Genome Sequence and Flow Cytometry Genome Size Data for the Lichen-Forming Fungus Ramalina farinacea (Ascomycota).</title>
        <authorList>
            <person name="Llewellyn T."/>
            <person name="Mian S."/>
            <person name="Hill R."/>
            <person name="Leitch I.J."/>
            <person name="Gaya E."/>
        </authorList>
    </citation>
    <scope>NUCLEOTIDE SEQUENCE</scope>
    <source>
        <strain evidence="1">LIQ254RAFAR</strain>
    </source>
</reference>
<dbReference type="Gene3D" id="3.40.50.150">
    <property type="entry name" value="Vaccinia Virus protein VP39"/>
    <property type="match status" value="1"/>
</dbReference>
<name>A0AA43TYB7_9LECA</name>
<organism evidence="1 2">
    <name type="scientific">Ramalina farinacea</name>
    <dbReference type="NCBI Taxonomy" id="258253"/>
    <lineage>
        <taxon>Eukaryota</taxon>
        <taxon>Fungi</taxon>
        <taxon>Dikarya</taxon>
        <taxon>Ascomycota</taxon>
        <taxon>Pezizomycotina</taxon>
        <taxon>Lecanoromycetes</taxon>
        <taxon>OSLEUM clade</taxon>
        <taxon>Lecanoromycetidae</taxon>
        <taxon>Lecanorales</taxon>
        <taxon>Lecanorineae</taxon>
        <taxon>Ramalinaceae</taxon>
        <taxon>Ramalina</taxon>
    </lineage>
</organism>
<keyword evidence="2" id="KW-1185">Reference proteome</keyword>
<dbReference type="Pfam" id="PF13489">
    <property type="entry name" value="Methyltransf_23"/>
    <property type="match status" value="1"/>
</dbReference>